<dbReference type="GO" id="GO:0005829">
    <property type="term" value="C:cytosol"/>
    <property type="evidence" value="ECO:0007669"/>
    <property type="project" value="TreeGrafter"/>
</dbReference>
<dbReference type="GO" id="GO:0046653">
    <property type="term" value="P:tetrahydrofolate metabolic process"/>
    <property type="evidence" value="ECO:0007669"/>
    <property type="project" value="TreeGrafter"/>
</dbReference>
<dbReference type="GO" id="GO:0046872">
    <property type="term" value="F:metal ion binding"/>
    <property type="evidence" value="ECO:0007669"/>
    <property type="project" value="UniProtKB-KW"/>
</dbReference>
<dbReference type="GO" id="GO:0008705">
    <property type="term" value="F:methionine synthase activity"/>
    <property type="evidence" value="ECO:0007669"/>
    <property type="project" value="TreeGrafter"/>
</dbReference>
<evidence type="ECO:0000313" key="6">
    <source>
        <dbReference type="Proteomes" id="UP000559117"/>
    </source>
</evidence>
<dbReference type="Proteomes" id="UP000559117">
    <property type="component" value="Unassembled WGS sequence"/>
</dbReference>
<keyword evidence="6" id="KW-1185">Reference proteome</keyword>
<dbReference type="SMART" id="SM01018">
    <property type="entry name" value="B12-binding_2"/>
    <property type="match status" value="1"/>
</dbReference>
<evidence type="ECO:0000259" key="4">
    <source>
        <dbReference type="PROSITE" id="PS51337"/>
    </source>
</evidence>
<dbReference type="Pfam" id="PF02607">
    <property type="entry name" value="B12-binding_2"/>
    <property type="match status" value="1"/>
</dbReference>
<keyword evidence="2" id="KW-0170">Cobalt</keyword>
<dbReference type="Gene3D" id="1.10.1240.10">
    <property type="entry name" value="Methionine synthase domain"/>
    <property type="match status" value="1"/>
</dbReference>
<dbReference type="InterPro" id="IPR003759">
    <property type="entry name" value="Cbl-bd_cap"/>
</dbReference>
<dbReference type="PROSITE" id="PS51332">
    <property type="entry name" value="B12_BINDING"/>
    <property type="match status" value="1"/>
</dbReference>
<feature type="domain" description="B12-binding N-terminal" evidence="4">
    <location>
        <begin position="1"/>
        <end position="91"/>
    </location>
</feature>
<sequence>MKKNFLMDGLRRALEDLDTEKVLQYSRQIKMIAFDPLMVINGALIPAMRNISNAFDEGSLFVPQLLVAADAFEQSIKILTAKMSGSQLKKLKNGKILIYTVEGDIHDVGKNIVNIVFQSNGFEIIDLGRNVNAHKVIDAAQAYDVDMIISFALMTTTLPRQRELIDVLEEKGIRNKYNVIIGGAAASYQWAAKIEADGYAGSISEGIVMTMNLIKEKVEAV</sequence>
<accession>A0A840UU35</accession>
<dbReference type="Gene3D" id="3.40.50.280">
    <property type="entry name" value="Cobalamin-binding domain"/>
    <property type="match status" value="1"/>
</dbReference>
<name>A0A840UU35_9FIRM</name>
<dbReference type="PANTHER" id="PTHR45833">
    <property type="entry name" value="METHIONINE SYNTHASE"/>
    <property type="match status" value="1"/>
</dbReference>
<protein>
    <submittedName>
        <fullName evidence="5">Trimethylamine corrinoid protein</fullName>
    </submittedName>
</protein>
<evidence type="ECO:0000259" key="3">
    <source>
        <dbReference type="PROSITE" id="PS51332"/>
    </source>
</evidence>
<dbReference type="PROSITE" id="PS51337">
    <property type="entry name" value="B12_BINDING_NTER"/>
    <property type="match status" value="1"/>
</dbReference>
<dbReference type="EMBL" id="JACHFH010000011">
    <property type="protein sequence ID" value="MBB5335975.1"/>
    <property type="molecule type" value="Genomic_DNA"/>
</dbReference>
<evidence type="ECO:0000256" key="2">
    <source>
        <dbReference type="ARBA" id="ARBA00023285"/>
    </source>
</evidence>
<dbReference type="SUPFAM" id="SSF47644">
    <property type="entry name" value="Methionine synthase domain"/>
    <property type="match status" value="1"/>
</dbReference>
<organism evidence="5 6">
    <name type="scientific">Pectinatus brassicae</name>
    <dbReference type="NCBI Taxonomy" id="862415"/>
    <lineage>
        <taxon>Bacteria</taxon>
        <taxon>Bacillati</taxon>
        <taxon>Bacillota</taxon>
        <taxon>Negativicutes</taxon>
        <taxon>Selenomonadales</taxon>
        <taxon>Selenomonadaceae</taxon>
        <taxon>Pectinatus</taxon>
    </lineage>
</organism>
<dbReference type="Pfam" id="PF02310">
    <property type="entry name" value="B12-binding"/>
    <property type="match status" value="1"/>
</dbReference>
<dbReference type="GO" id="GO:0031419">
    <property type="term" value="F:cobalamin binding"/>
    <property type="evidence" value="ECO:0007669"/>
    <property type="project" value="InterPro"/>
</dbReference>
<comment type="caution">
    <text evidence="5">The sequence shown here is derived from an EMBL/GenBank/DDBJ whole genome shotgun (WGS) entry which is preliminary data.</text>
</comment>
<reference evidence="5 6" key="1">
    <citation type="submission" date="2020-08" db="EMBL/GenBank/DDBJ databases">
        <title>Genomic Encyclopedia of Type Strains, Phase IV (KMG-IV): sequencing the most valuable type-strain genomes for metagenomic binning, comparative biology and taxonomic classification.</title>
        <authorList>
            <person name="Goeker M."/>
        </authorList>
    </citation>
    <scope>NUCLEOTIDE SEQUENCE [LARGE SCALE GENOMIC DNA]</scope>
    <source>
        <strain evidence="5 6">DSM 24661</strain>
    </source>
</reference>
<dbReference type="PANTHER" id="PTHR45833:SF1">
    <property type="entry name" value="METHIONINE SYNTHASE"/>
    <property type="match status" value="1"/>
</dbReference>
<dbReference type="GO" id="GO:0050667">
    <property type="term" value="P:homocysteine metabolic process"/>
    <property type="evidence" value="ECO:0007669"/>
    <property type="project" value="TreeGrafter"/>
</dbReference>
<dbReference type="SUPFAM" id="SSF52242">
    <property type="entry name" value="Cobalamin (vitamin B12)-binding domain"/>
    <property type="match status" value="1"/>
</dbReference>
<gene>
    <name evidence="5" type="ORF">HNR32_001119</name>
</gene>
<feature type="domain" description="B12-binding" evidence="3">
    <location>
        <begin position="93"/>
        <end position="221"/>
    </location>
</feature>
<dbReference type="InterPro" id="IPR006158">
    <property type="entry name" value="Cobalamin-bd"/>
</dbReference>
<dbReference type="RefSeq" id="WP_183860490.1">
    <property type="nucleotide sequence ID" value="NZ_JACHFH010000011.1"/>
</dbReference>
<proteinExistence type="predicted"/>
<keyword evidence="1" id="KW-0479">Metal-binding</keyword>
<dbReference type="AlphaFoldDB" id="A0A840UU35"/>
<evidence type="ECO:0000313" key="5">
    <source>
        <dbReference type="EMBL" id="MBB5335975.1"/>
    </source>
</evidence>
<evidence type="ECO:0000256" key="1">
    <source>
        <dbReference type="ARBA" id="ARBA00022723"/>
    </source>
</evidence>
<dbReference type="InterPro" id="IPR050554">
    <property type="entry name" value="Met_Synthase/Corrinoid"/>
</dbReference>
<dbReference type="InterPro" id="IPR036724">
    <property type="entry name" value="Cobalamin-bd_sf"/>
</dbReference>
<dbReference type="InterPro" id="IPR036594">
    <property type="entry name" value="Meth_synthase_dom"/>
</dbReference>